<feature type="domain" description="Phosphatidic acid phosphatase type 2/haloperoxidase" evidence="8">
    <location>
        <begin position="147"/>
        <end position="294"/>
    </location>
</feature>
<accession>A0AAD5TGQ7</accession>
<protein>
    <submittedName>
        <fullName evidence="9">WD40 repeat-like protein</fullName>
    </submittedName>
</protein>
<name>A0AAD5TGQ7_9FUNG</name>
<proteinExistence type="inferred from homology"/>
<feature type="transmembrane region" description="Helical" evidence="7">
    <location>
        <begin position="248"/>
        <end position="269"/>
    </location>
</feature>
<dbReference type="InterPro" id="IPR043216">
    <property type="entry name" value="PAP-like"/>
</dbReference>
<gene>
    <name evidence="9" type="primary">AIP1</name>
    <name evidence="9" type="ORF">HDU87_006438</name>
</gene>
<keyword evidence="10" id="KW-1185">Reference proteome</keyword>
<sequence>MPAARNGSVTTVDDAAGVTNNGENHHHNHNHNGDNYNGGYPVRTTGEPKFTLSSYVRTYWGDYLTMAAMGALGLGIYMARPAPNRLFPVYFKDGEVVYPEFAYPLRKNIIPIWLAAFLAFTIPAVTILALQARVRSFTDANAAIMGVIMSLVTAAVFQVFLKWLIGGLRPHFYAVCKPNVDPSLANAGQGFSGIMVDRSVCTGDDKEINDSLESFPSGHSTAAWAGFLFLSLYINGKLKIFANYRPHMWKLVLFFAPLLGATLITASLTIDEFHNWYDCLAGAIIGSCVAVATYRMQYAAIWDYRFNHIPLPRTTETGYHYALGGVGENHVLPATRKAGWGQPEPEFVGAPGDALTTGAGAGGYGAGPKQVASSQHQQMAI</sequence>
<evidence type="ECO:0000256" key="1">
    <source>
        <dbReference type="ARBA" id="ARBA00004141"/>
    </source>
</evidence>
<feature type="transmembrane region" description="Helical" evidence="7">
    <location>
        <begin position="59"/>
        <end position="79"/>
    </location>
</feature>
<dbReference type="SMART" id="SM00014">
    <property type="entry name" value="acidPPc"/>
    <property type="match status" value="1"/>
</dbReference>
<comment type="caution">
    <text evidence="9">The sequence shown here is derived from an EMBL/GenBank/DDBJ whole genome shotgun (WGS) entry which is preliminary data.</text>
</comment>
<feature type="transmembrane region" description="Helical" evidence="7">
    <location>
        <begin position="142"/>
        <end position="165"/>
    </location>
</feature>
<dbReference type="EMBL" id="JADGJQ010000055">
    <property type="protein sequence ID" value="KAJ3175203.1"/>
    <property type="molecule type" value="Genomic_DNA"/>
</dbReference>
<reference evidence="9" key="1">
    <citation type="submission" date="2020-05" db="EMBL/GenBank/DDBJ databases">
        <title>Phylogenomic resolution of chytrid fungi.</title>
        <authorList>
            <person name="Stajich J.E."/>
            <person name="Amses K."/>
            <person name="Simmons R."/>
            <person name="Seto K."/>
            <person name="Myers J."/>
            <person name="Bonds A."/>
            <person name="Quandt C.A."/>
            <person name="Barry K."/>
            <person name="Liu P."/>
            <person name="Grigoriev I."/>
            <person name="Longcore J.E."/>
            <person name="James T.Y."/>
        </authorList>
    </citation>
    <scope>NUCLEOTIDE SEQUENCE</scope>
    <source>
        <strain evidence="9">JEL0379</strain>
    </source>
</reference>
<dbReference type="GO" id="GO:0016020">
    <property type="term" value="C:membrane"/>
    <property type="evidence" value="ECO:0007669"/>
    <property type="project" value="UniProtKB-SubCell"/>
</dbReference>
<dbReference type="PANTHER" id="PTHR10165:SF84">
    <property type="entry name" value="PHOSPHATIDIC ACID PHOSPHATASE BETA"/>
    <property type="match status" value="1"/>
</dbReference>
<feature type="transmembrane region" description="Helical" evidence="7">
    <location>
        <begin position="109"/>
        <end position="130"/>
    </location>
</feature>
<dbReference type="InterPro" id="IPR000326">
    <property type="entry name" value="PAP2/HPO"/>
</dbReference>
<dbReference type="CDD" id="cd03390">
    <property type="entry name" value="PAP2_containing_1_like"/>
    <property type="match status" value="1"/>
</dbReference>
<evidence type="ECO:0000256" key="5">
    <source>
        <dbReference type="ARBA" id="ARBA00023136"/>
    </source>
</evidence>
<evidence type="ECO:0000313" key="10">
    <source>
        <dbReference type="Proteomes" id="UP001212152"/>
    </source>
</evidence>
<dbReference type="GO" id="GO:0008195">
    <property type="term" value="F:phosphatidate phosphatase activity"/>
    <property type="evidence" value="ECO:0007669"/>
    <property type="project" value="TreeGrafter"/>
</dbReference>
<evidence type="ECO:0000256" key="3">
    <source>
        <dbReference type="ARBA" id="ARBA00022692"/>
    </source>
</evidence>
<dbReference type="GO" id="GO:0046839">
    <property type="term" value="P:phospholipid dephosphorylation"/>
    <property type="evidence" value="ECO:0007669"/>
    <property type="project" value="TreeGrafter"/>
</dbReference>
<evidence type="ECO:0000313" key="9">
    <source>
        <dbReference type="EMBL" id="KAJ3175203.1"/>
    </source>
</evidence>
<comment type="similarity">
    <text evidence="2">Belongs to the PA-phosphatase related phosphoesterase family.</text>
</comment>
<evidence type="ECO:0000256" key="6">
    <source>
        <dbReference type="SAM" id="MobiDB-lite"/>
    </source>
</evidence>
<organism evidence="9 10">
    <name type="scientific">Geranomyces variabilis</name>
    <dbReference type="NCBI Taxonomy" id="109894"/>
    <lineage>
        <taxon>Eukaryota</taxon>
        <taxon>Fungi</taxon>
        <taxon>Fungi incertae sedis</taxon>
        <taxon>Chytridiomycota</taxon>
        <taxon>Chytridiomycota incertae sedis</taxon>
        <taxon>Chytridiomycetes</taxon>
        <taxon>Spizellomycetales</taxon>
        <taxon>Powellomycetaceae</taxon>
        <taxon>Geranomyces</taxon>
    </lineage>
</organism>
<feature type="region of interest" description="Disordered" evidence="6">
    <location>
        <begin position="1"/>
        <end position="39"/>
    </location>
</feature>
<dbReference type="AlphaFoldDB" id="A0AAD5TGQ7"/>
<feature type="transmembrane region" description="Helical" evidence="7">
    <location>
        <begin position="218"/>
        <end position="236"/>
    </location>
</feature>
<comment type="subcellular location">
    <subcellularLocation>
        <location evidence="1">Membrane</location>
        <topology evidence="1">Multi-pass membrane protein</topology>
    </subcellularLocation>
</comment>
<dbReference type="GO" id="GO:0006644">
    <property type="term" value="P:phospholipid metabolic process"/>
    <property type="evidence" value="ECO:0007669"/>
    <property type="project" value="InterPro"/>
</dbReference>
<dbReference type="SUPFAM" id="SSF48317">
    <property type="entry name" value="Acid phosphatase/Vanadium-dependent haloperoxidase"/>
    <property type="match status" value="1"/>
</dbReference>
<dbReference type="Gene3D" id="1.20.144.10">
    <property type="entry name" value="Phosphatidic acid phosphatase type 2/haloperoxidase"/>
    <property type="match status" value="1"/>
</dbReference>
<dbReference type="Pfam" id="PF01569">
    <property type="entry name" value="PAP2"/>
    <property type="match status" value="1"/>
</dbReference>
<feature type="transmembrane region" description="Helical" evidence="7">
    <location>
        <begin position="275"/>
        <end position="294"/>
    </location>
</feature>
<keyword evidence="4 7" id="KW-1133">Transmembrane helix</keyword>
<dbReference type="Proteomes" id="UP001212152">
    <property type="component" value="Unassembled WGS sequence"/>
</dbReference>
<evidence type="ECO:0000256" key="7">
    <source>
        <dbReference type="SAM" id="Phobius"/>
    </source>
</evidence>
<evidence type="ECO:0000256" key="4">
    <source>
        <dbReference type="ARBA" id="ARBA00022989"/>
    </source>
</evidence>
<keyword evidence="5 7" id="KW-0472">Membrane</keyword>
<evidence type="ECO:0000259" key="8">
    <source>
        <dbReference type="SMART" id="SM00014"/>
    </source>
</evidence>
<keyword evidence="3 7" id="KW-0812">Transmembrane</keyword>
<evidence type="ECO:0000256" key="2">
    <source>
        <dbReference type="ARBA" id="ARBA00008816"/>
    </source>
</evidence>
<dbReference type="InterPro" id="IPR036938">
    <property type="entry name" value="PAP2/HPO_sf"/>
</dbReference>
<dbReference type="PANTHER" id="PTHR10165">
    <property type="entry name" value="LIPID PHOSPHATE PHOSPHATASE"/>
    <property type="match status" value="1"/>
</dbReference>